<keyword evidence="9" id="KW-0482">Metalloprotease</keyword>
<dbReference type="Proteomes" id="UP000824102">
    <property type="component" value="Unassembled WGS sequence"/>
</dbReference>
<dbReference type="PANTHER" id="PTHR34448:SF3">
    <property type="entry name" value="AMINOPEPTIDASE AMPS"/>
    <property type="match status" value="1"/>
</dbReference>
<dbReference type="InterPro" id="IPR000787">
    <property type="entry name" value="Peptidase_M29"/>
</dbReference>
<evidence type="ECO:0000256" key="1">
    <source>
        <dbReference type="ARBA" id="ARBA00001941"/>
    </source>
</evidence>
<evidence type="ECO:0000256" key="9">
    <source>
        <dbReference type="ARBA" id="ARBA00023049"/>
    </source>
</evidence>
<gene>
    <name evidence="10" type="ORF">H9964_00440</name>
</gene>
<dbReference type="InterPro" id="IPR052170">
    <property type="entry name" value="M29_Exopeptidase"/>
</dbReference>
<comment type="cofactor">
    <cofactor evidence="1">
        <name>Co(2+)</name>
        <dbReference type="ChEBI" id="CHEBI:48828"/>
    </cofactor>
</comment>
<keyword evidence="7" id="KW-0479">Metal-binding</keyword>
<dbReference type="Pfam" id="PF02073">
    <property type="entry name" value="Peptidase_M29"/>
    <property type="match status" value="1"/>
</dbReference>
<name>A0A9D2G2K8_9FIRM</name>
<dbReference type="InterPro" id="IPR035097">
    <property type="entry name" value="M29_N-terminal"/>
</dbReference>
<accession>A0A9D2G2K8</accession>
<dbReference type="GO" id="GO:0046872">
    <property type="term" value="F:metal ion binding"/>
    <property type="evidence" value="ECO:0007669"/>
    <property type="project" value="UniProtKB-KW"/>
</dbReference>
<dbReference type="SUPFAM" id="SSF144052">
    <property type="entry name" value="Thermophilic metalloprotease-like"/>
    <property type="match status" value="1"/>
</dbReference>
<evidence type="ECO:0000256" key="6">
    <source>
        <dbReference type="ARBA" id="ARBA00022670"/>
    </source>
</evidence>
<comment type="similarity">
    <text evidence="4">Belongs to the peptidase M29 family.</text>
</comment>
<reference evidence="10" key="2">
    <citation type="submission" date="2021-04" db="EMBL/GenBank/DDBJ databases">
        <authorList>
            <person name="Gilroy R."/>
        </authorList>
    </citation>
    <scope>NUCLEOTIDE SEQUENCE</scope>
    <source>
        <strain evidence="10">ChiW7-2402</strain>
    </source>
</reference>
<keyword evidence="8" id="KW-0378">Hydrolase</keyword>
<comment type="caution">
    <text evidence="10">The sequence shown here is derived from an EMBL/GenBank/DDBJ whole genome shotgun (WGS) entry which is preliminary data.</text>
</comment>
<dbReference type="PRINTS" id="PR00919">
    <property type="entry name" value="THERMOPTASE"/>
</dbReference>
<comment type="cofactor">
    <cofactor evidence="3">
        <name>Zn(2+)</name>
        <dbReference type="ChEBI" id="CHEBI:29105"/>
    </cofactor>
</comment>
<evidence type="ECO:0000256" key="7">
    <source>
        <dbReference type="ARBA" id="ARBA00022723"/>
    </source>
</evidence>
<dbReference type="GO" id="GO:0006508">
    <property type="term" value="P:proteolysis"/>
    <property type="evidence" value="ECO:0007669"/>
    <property type="project" value="UniProtKB-KW"/>
</dbReference>
<reference evidence="10" key="1">
    <citation type="journal article" date="2021" name="PeerJ">
        <title>Extensive microbial diversity within the chicken gut microbiome revealed by metagenomics and culture.</title>
        <authorList>
            <person name="Gilroy R."/>
            <person name="Ravi A."/>
            <person name="Getino M."/>
            <person name="Pursley I."/>
            <person name="Horton D.L."/>
            <person name="Alikhan N.F."/>
            <person name="Baker D."/>
            <person name="Gharbi K."/>
            <person name="Hall N."/>
            <person name="Watson M."/>
            <person name="Adriaenssens E.M."/>
            <person name="Foster-Nyarko E."/>
            <person name="Jarju S."/>
            <person name="Secka A."/>
            <person name="Antonio M."/>
            <person name="Oren A."/>
            <person name="Chaudhuri R.R."/>
            <person name="La Ragione R."/>
            <person name="Hildebrand F."/>
            <person name="Pallen M.J."/>
        </authorList>
    </citation>
    <scope>NUCLEOTIDE SEQUENCE</scope>
    <source>
        <strain evidence="10">ChiW7-2402</strain>
    </source>
</reference>
<keyword evidence="6" id="KW-0645">Protease</keyword>
<sequence length="408" mass="45957">MNKTQLKRYAKLLAKTGINVKKGQWVIVQADLDQPEFVEMVVEELYRAGAGRVVVEWSHQPLAKLNYKYADEKLLSVLQKWETEKLEWTANELPAMLYLESSDPDGLKGIDQEKFTAVRTARTKVTKPYRDRMECKYQWCIAAVPGKAWAKKVFPDLMVNKAVETLWDYILKASRADGPDPVREWARHNDALASRCDHLNRLGLTALEYHSSNGTDFKVGLIPDSVFMGGGEETVKGRYFNPNIPSEEIFISPKAGEAEGIVYSTKPLSYQGELIENFSVRFEGGRAVEVKAEKNQHLLEKMIAMDEGAAMLGECALIAYDSPINNQGILYYNTLFDENASCHLALGRGFDNTLKGFEDMTKEEIHAKGINDSMIHVDFMIGAKDLEIVGVTKNGERVPIFKDGNWAF</sequence>
<dbReference type="EMBL" id="DXBB01000006">
    <property type="protein sequence ID" value="HIZ72028.1"/>
    <property type="molecule type" value="Genomic_DNA"/>
</dbReference>
<dbReference type="Gene3D" id="3.40.1830.10">
    <property type="entry name" value="Thermophilic metalloprotease (M29)"/>
    <property type="match status" value="1"/>
</dbReference>
<evidence type="ECO:0000313" key="11">
    <source>
        <dbReference type="Proteomes" id="UP000824102"/>
    </source>
</evidence>
<evidence type="ECO:0000256" key="5">
    <source>
        <dbReference type="ARBA" id="ARBA00022438"/>
    </source>
</evidence>
<proteinExistence type="inferred from homology"/>
<organism evidence="10 11">
    <name type="scientific">Candidatus Gallimonas intestinavium</name>
    <dbReference type="NCBI Taxonomy" id="2838603"/>
    <lineage>
        <taxon>Bacteria</taxon>
        <taxon>Bacillati</taxon>
        <taxon>Bacillota</taxon>
        <taxon>Clostridia</taxon>
        <taxon>Candidatus Gallimonas</taxon>
    </lineage>
</organism>
<dbReference type="AlphaFoldDB" id="A0A9D2G2K8"/>
<dbReference type="GO" id="GO:0008237">
    <property type="term" value="F:metallopeptidase activity"/>
    <property type="evidence" value="ECO:0007669"/>
    <property type="project" value="UniProtKB-KW"/>
</dbReference>
<protein>
    <submittedName>
        <fullName evidence="10">Aminopeptidase</fullName>
    </submittedName>
</protein>
<dbReference type="GO" id="GO:0004177">
    <property type="term" value="F:aminopeptidase activity"/>
    <property type="evidence" value="ECO:0007669"/>
    <property type="project" value="UniProtKB-KW"/>
</dbReference>
<keyword evidence="5 10" id="KW-0031">Aminopeptidase</keyword>
<evidence type="ECO:0000256" key="2">
    <source>
        <dbReference type="ARBA" id="ARBA00001946"/>
    </source>
</evidence>
<comment type="cofactor">
    <cofactor evidence="2">
        <name>Mg(2+)</name>
        <dbReference type="ChEBI" id="CHEBI:18420"/>
    </cofactor>
</comment>
<dbReference type="PANTHER" id="PTHR34448">
    <property type="entry name" value="AMINOPEPTIDASE"/>
    <property type="match status" value="1"/>
</dbReference>
<evidence type="ECO:0000256" key="3">
    <source>
        <dbReference type="ARBA" id="ARBA00001947"/>
    </source>
</evidence>
<evidence type="ECO:0000313" key="10">
    <source>
        <dbReference type="EMBL" id="HIZ72028.1"/>
    </source>
</evidence>
<evidence type="ECO:0000256" key="4">
    <source>
        <dbReference type="ARBA" id="ARBA00008236"/>
    </source>
</evidence>
<evidence type="ECO:0000256" key="8">
    <source>
        <dbReference type="ARBA" id="ARBA00022801"/>
    </source>
</evidence>